<dbReference type="PANTHER" id="PTHR47738">
    <property type="entry name" value="PTS SYSTEM FRUCTOSE-LIKE EIIA COMPONENT-RELATED"/>
    <property type="match status" value="1"/>
</dbReference>
<evidence type="ECO:0000259" key="1">
    <source>
        <dbReference type="PROSITE" id="PS51094"/>
    </source>
</evidence>
<accession>A0AAE9XLG0</accession>
<dbReference type="PROSITE" id="PS51094">
    <property type="entry name" value="PTS_EIIA_TYPE_2"/>
    <property type="match status" value="1"/>
</dbReference>
<dbReference type="InterPro" id="IPR016152">
    <property type="entry name" value="PTrfase/Anion_transptr"/>
</dbReference>
<dbReference type="SUPFAM" id="SSF55804">
    <property type="entry name" value="Phoshotransferase/anion transport protein"/>
    <property type="match status" value="1"/>
</dbReference>
<dbReference type="Gene3D" id="3.40.930.10">
    <property type="entry name" value="Mannitol-specific EII, Chain A"/>
    <property type="match status" value="1"/>
</dbReference>
<dbReference type="Pfam" id="PF00359">
    <property type="entry name" value="PTS_EIIA_2"/>
    <property type="match status" value="1"/>
</dbReference>
<protein>
    <submittedName>
        <fullName evidence="2">PTS sugar transporter subunit IIA</fullName>
    </submittedName>
</protein>
<organism evidence="2 3">
    <name type="scientific">Vagococcus lutrae</name>
    <dbReference type="NCBI Taxonomy" id="81947"/>
    <lineage>
        <taxon>Bacteria</taxon>
        <taxon>Bacillati</taxon>
        <taxon>Bacillota</taxon>
        <taxon>Bacilli</taxon>
        <taxon>Lactobacillales</taxon>
        <taxon>Enterococcaceae</taxon>
        <taxon>Vagococcus</taxon>
    </lineage>
</organism>
<keyword evidence="2" id="KW-0762">Sugar transport</keyword>
<dbReference type="AlphaFoldDB" id="A0AAE9XLG0"/>
<reference evidence="2" key="1">
    <citation type="submission" date="2023-01" db="EMBL/GenBank/DDBJ databases">
        <title>Oxazolidinone resistance genes in florfenicol resistant enterococci from beef cattle and veal calves at slaughter.</title>
        <authorList>
            <person name="Biggel M."/>
        </authorList>
    </citation>
    <scope>NUCLEOTIDE SEQUENCE</scope>
    <source>
        <strain evidence="2">K204-1</strain>
    </source>
</reference>
<sequence length="155" mass="17807">MFKPELVFISNALSQEEVFKEISIILKNKGLVTENFLDNIMEREKNYPTGINMEVVNPTIPNIAIPHTETQYVKDCAIVPVKLNNTITFCNMINPNEQIDVSYLFMILNNDPHNQANMLASIMDFMVNTNPTELSSFFEETDSKKIYAFLTKTFK</sequence>
<dbReference type="Proteomes" id="UP001179600">
    <property type="component" value="Chromosome"/>
</dbReference>
<dbReference type="RefSeq" id="WP_272163438.1">
    <property type="nucleotide sequence ID" value="NZ_CP116507.1"/>
</dbReference>
<feature type="domain" description="PTS EIIA type-2" evidence="1">
    <location>
        <begin position="1"/>
        <end position="153"/>
    </location>
</feature>
<dbReference type="CDD" id="cd00211">
    <property type="entry name" value="PTS_IIA_fru"/>
    <property type="match status" value="1"/>
</dbReference>
<evidence type="ECO:0000313" key="3">
    <source>
        <dbReference type="Proteomes" id="UP001179600"/>
    </source>
</evidence>
<dbReference type="EMBL" id="CP116507">
    <property type="protein sequence ID" value="WCG22900.1"/>
    <property type="molecule type" value="Genomic_DNA"/>
</dbReference>
<proteinExistence type="predicted"/>
<dbReference type="PANTHER" id="PTHR47738:SF3">
    <property type="entry name" value="PHOSPHOTRANSFERASE SYSTEM MANNITOL_FRUCTOSE-SPECIFIC IIA DOMAIN CONTAINING PROTEIN"/>
    <property type="match status" value="1"/>
</dbReference>
<gene>
    <name evidence="2" type="ORF">PML95_01250</name>
</gene>
<dbReference type="InterPro" id="IPR002178">
    <property type="entry name" value="PTS_EIIA_type-2_dom"/>
</dbReference>
<evidence type="ECO:0000313" key="2">
    <source>
        <dbReference type="EMBL" id="WCG22900.1"/>
    </source>
</evidence>
<keyword evidence="2" id="KW-0813">Transport</keyword>
<name>A0AAE9XLG0_9ENTE</name>
<dbReference type="InterPro" id="IPR051541">
    <property type="entry name" value="PTS_SugarTrans_NitroReg"/>
</dbReference>